<sequence>MPLREFSEYTGTRIFCPDGCCIVLIDLVLLLNIFYVSDCARRIKDGAPVSSEKRYTAYIVKAPISEKKYDAWVCGGAIVSSLYIITSAACVDDVEYMYAIAGYKKYVRDEDIENDECTKSKKKKIVYTCIPLKYELQYDKLDKWAYIDIALVKVESPYDFEDQSYKTVCSYIPTTIPVNYDQRFQEGGLDGLVLGWGHTDLWRKPDDNRNYNQEMLRYAPIKIMDKENCKMHYNMFTGMATVIDKYMICTLGKGDLDENGQMDSKVASASVKLNGCQNGLRFFSDNNVSCDDDATRRDILRTNLTLNEAMLESKNKKIFLQTNDSRKSGICQNDHGGPLVTWVGASEVLIGVASVFKVSDDSKCMGPYLFTSTQCNGAFIDCILSDPAIRIGGKRRTLCDSPPIQRGYDIVEKNISWRNHPAGAAENEIKVKEKIKIKNLDSHNETVLAKNLLHPMKEPARNLQQETIAIRPQRPIYHEWNEKT</sequence>
<evidence type="ECO:0000313" key="2">
    <source>
        <dbReference type="Proteomes" id="UP001231649"/>
    </source>
</evidence>
<dbReference type="EMBL" id="CM056800">
    <property type="protein sequence ID" value="KAJ8709671.1"/>
    <property type="molecule type" value="Genomic_DNA"/>
</dbReference>
<evidence type="ECO:0000313" key="1">
    <source>
        <dbReference type="EMBL" id="KAJ8709671.1"/>
    </source>
</evidence>
<protein>
    <submittedName>
        <fullName evidence="1">Uncharacterized protein</fullName>
    </submittedName>
</protein>
<organism evidence="1 2">
    <name type="scientific">Mythimna loreyi</name>
    <dbReference type="NCBI Taxonomy" id="667449"/>
    <lineage>
        <taxon>Eukaryota</taxon>
        <taxon>Metazoa</taxon>
        <taxon>Ecdysozoa</taxon>
        <taxon>Arthropoda</taxon>
        <taxon>Hexapoda</taxon>
        <taxon>Insecta</taxon>
        <taxon>Pterygota</taxon>
        <taxon>Neoptera</taxon>
        <taxon>Endopterygota</taxon>
        <taxon>Lepidoptera</taxon>
        <taxon>Glossata</taxon>
        <taxon>Ditrysia</taxon>
        <taxon>Noctuoidea</taxon>
        <taxon>Noctuidae</taxon>
        <taxon>Noctuinae</taxon>
        <taxon>Hadenini</taxon>
        <taxon>Mythimna</taxon>
    </lineage>
</organism>
<gene>
    <name evidence="1" type="ORF">PYW08_009675</name>
</gene>
<dbReference type="Proteomes" id="UP001231649">
    <property type="component" value="Chromosome 24"/>
</dbReference>
<keyword evidence="2" id="KW-1185">Reference proteome</keyword>
<proteinExistence type="predicted"/>
<comment type="caution">
    <text evidence="1">The sequence shown here is derived from an EMBL/GenBank/DDBJ whole genome shotgun (WGS) entry which is preliminary data.</text>
</comment>
<accession>A0ACC2Q6Q4</accession>
<reference evidence="1" key="1">
    <citation type="submission" date="2023-03" db="EMBL/GenBank/DDBJ databases">
        <title>Chromosome-level genomes of two armyworms, Mythimna separata and Mythimna loreyi, provide insights into the biosynthesis and reception of sex pheromones.</title>
        <authorList>
            <person name="Zhao H."/>
        </authorList>
    </citation>
    <scope>NUCLEOTIDE SEQUENCE</scope>
    <source>
        <strain evidence="1">BeijingLab</strain>
    </source>
</reference>
<name>A0ACC2Q6Q4_9NEOP</name>